<evidence type="ECO:0000313" key="3">
    <source>
        <dbReference type="Proteomes" id="UP000050535"/>
    </source>
</evidence>
<evidence type="ECO:0000256" key="1">
    <source>
        <dbReference type="SAM" id="MobiDB-lite"/>
    </source>
</evidence>
<reference evidence="3" key="1">
    <citation type="submission" date="2013-11" db="EMBL/GenBank/DDBJ databases">
        <authorList>
            <person name="Hoang H.T."/>
            <person name="Killian M.L."/>
            <person name="Madson D.M."/>
            <person name="Arruda P.H.E."/>
            <person name="Sun D."/>
            <person name="Schwartz K.J."/>
            <person name="Yoon K."/>
        </authorList>
    </citation>
    <scope>NUCLEOTIDE SEQUENCE [LARGE SCALE GENOMIC DNA]</scope>
    <source>
        <strain evidence="3">CDK2</strain>
    </source>
</reference>
<gene>
    <name evidence="2" type="ORF">SY89_00580</name>
</gene>
<name>A0A0P7HZP9_9EURY</name>
<proteinExistence type="predicted"/>
<evidence type="ECO:0000313" key="2">
    <source>
        <dbReference type="EMBL" id="KPN29860.1"/>
    </source>
</evidence>
<sequence>MVAPGEVPADRVHDREIAGESDREHGGDDPQSARPSETVPKYCFSGVYNTASWSATDPPTASASQRFERVGVSRSHRTTYSFSNSRTTKPVNTIVIAYGVIAAAPSSA</sequence>
<dbReference type="Proteomes" id="UP000050535">
    <property type="component" value="Unassembled WGS sequence"/>
</dbReference>
<protein>
    <submittedName>
        <fullName evidence="2">Uncharacterized protein</fullName>
    </submittedName>
</protein>
<feature type="compositionally biased region" description="Basic and acidic residues" evidence="1">
    <location>
        <begin position="8"/>
        <end position="28"/>
    </location>
</feature>
<dbReference type="STRING" id="699431.SY89_00580"/>
<organism evidence="2 3">
    <name type="scientific">Halolamina pelagica</name>
    <dbReference type="NCBI Taxonomy" id="699431"/>
    <lineage>
        <taxon>Archaea</taxon>
        <taxon>Methanobacteriati</taxon>
        <taxon>Methanobacteriota</taxon>
        <taxon>Stenosarchaea group</taxon>
        <taxon>Halobacteria</taxon>
        <taxon>Halobacteriales</taxon>
        <taxon>Haloferacaceae</taxon>
    </lineage>
</organism>
<keyword evidence="3" id="KW-1185">Reference proteome</keyword>
<dbReference type="AlphaFoldDB" id="A0A0P7HZP9"/>
<dbReference type="EMBL" id="LGUC01000001">
    <property type="protein sequence ID" value="KPN29860.1"/>
    <property type="molecule type" value="Genomic_DNA"/>
</dbReference>
<comment type="caution">
    <text evidence="2">The sequence shown here is derived from an EMBL/GenBank/DDBJ whole genome shotgun (WGS) entry which is preliminary data.</text>
</comment>
<accession>A0A0P7HZP9</accession>
<feature type="region of interest" description="Disordered" evidence="1">
    <location>
        <begin position="1"/>
        <end position="39"/>
    </location>
</feature>